<dbReference type="Gene3D" id="1.10.510.10">
    <property type="entry name" value="Transferase(Phosphotransferase) domain 1"/>
    <property type="match status" value="2"/>
</dbReference>
<dbReference type="InterPro" id="IPR011990">
    <property type="entry name" value="TPR-like_helical_dom_sf"/>
</dbReference>
<evidence type="ECO:0000313" key="3">
    <source>
        <dbReference type="EMBL" id="GBB94953.1"/>
    </source>
</evidence>
<dbReference type="OrthoDB" id="2352844at2759"/>
<dbReference type="AlphaFoldDB" id="A0A2Z6QXM7"/>
<dbReference type="CDD" id="cd21037">
    <property type="entry name" value="MLKL_NTD"/>
    <property type="match status" value="1"/>
</dbReference>
<dbReference type="InterPro" id="IPR001245">
    <property type="entry name" value="Ser-Thr/Tyr_kinase_cat_dom"/>
</dbReference>
<dbReference type="InterPro" id="IPR036537">
    <property type="entry name" value="Adaptor_Cbl_N_dom_sf"/>
</dbReference>
<dbReference type="GO" id="GO:0005524">
    <property type="term" value="F:ATP binding"/>
    <property type="evidence" value="ECO:0007669"/>
    <property type="project" value="InterPro"/>
</dbReference>
<reference evidence="4" key="2">
    <citation type="submission" date="2019-10" db="EMBL/GenBank/DDBJ databases">
        <title>Conservation and host-specific expression of non-tandemly repeated heterogenous ribosome RNA gene in arbuscular mycorrhizal fungi.</title>
        <authorList>
            <person name="Maeda T."/>
            <person name="Kobayashi Y."/>
            <person name="Nakagawa T."/>
            <person name="Ezawa T."/>
            <person name="Yamaguchi K."/>
            <person name="Bino T."/>
            <person name="Nishimoto Y."/>
            <person name="Shigenobu S."/>
            <person name="Kawaguchi M."/>
        </authorList>
    </citation>
    <scope>NUCLEOTIDE SEQUENCE</scope>
    <source>
        <strain evidence="4">HR1</strain>
    </source>
</reference>
<dbReference type="PROSITE" id="PS50011">
    <property type="entry name" value="PROTEIN_KINASE_DOM"/>
    <property type="match status" value="1"/>
</dbReference>
<dbReference type="EMBL" id="BEXD01001613">
    <property type="protein sequence ID" value="GBB94953.1"/>
    <property type="molecule type" value="Genomic_DNA"/>
</dbReference>
<gene>
    <name evidence="4" type="ORF">RCL2_002615100</name>
    <name evidence="3" type="ORF">RclHR1_02450006</name>
</gene>
<feature type="region of interest" description="Disordered" evidence="1">
    <location>
        <begin position="1"/>
        <end position="22"/>
    </location>
</feature>
<dbReference type="SUPFAM" id="SSF56112">
    <property type="entry name" value="Protein kinase-like (PK-like)"/>
    <property type="match status" value="1"/>
</dbReference>
<name>A0A2Z6QXM7_9GLOM</name>
<evidence type="ECO:0000256" key="1">
    <source>
        <dbReference type="SAM" id="MobiDB-lite"/>
    </source>
</evidence>
<dbReference type="STRING" id="94130.A0A2Z6QXM7"/>
<dbReference type="InterPro" id="IPR059179">
    <property type="entry name" value="MLKL-like_MCAfunc"/>
</dbReference>
<feature type="domain" description="Protein kinase" evidence="2">
    <location>
        <begin position="325"/>
        <end position="694"/>
    </location>
</feature>
<dbReference type="GO" id="GO:0007166">
    <property type="term" value="P:cell surface receptor signaling pathway"/>
    <property type="evidence" value="ECO:0007669"/>
    <property type="project" value="InterPro"/>
</dbReference>
<dbReference type="Gene3D" id="1.20.930.20">
    <property type="entry name" value="Adaptor protein Cbl, N-terminal domain"/>
    <property type="match status" value="1"/>
</dbReference>
<keyword evidence="5" id="KW-1185">Reference proteome</keyword>
<evidence type="ECO:0000313" key="4">
    <source>
        <dbReference type="EMBL" id="GES99668.1"/>
    </source>
</evidence>
<dbReference type="Proteomes" id="UP000615446">
    <property type="component" value="Unassembled WGS sequence"/>
</dbReference>
<reference evidence="3 5" key="1">
    <citation type="submission" date="2017-11" db="EMBL/GenBank/DDBJ databases">
        <title>The genome of Rhizophagus clarus HR1 reveals common genetic basis of auxotrophy among arbuscular mycorrhizal fungi.</title>
        <authorList>
            <person name="Kobayashi Y."/>
        </authorList>
    </citation>
    <scope>NUCLEOTIDE SEQUENCE [LARGE SCALE GENOMIC DNA]</scope>
    <source>
        <strain evidence="3 5">HR1</strain>
    </source>
</reference>
<sequence length="903" mass="105146">MFNRFRGKKRDNEEVDQTINPPRLKVTRIDEQPIDVDFLTYQNQQPFSLTPSPSSPCPSPSYSTYSNFSTYSNYSNYSNMTNLTPMFSNQPFFFFPPQETGTVSNFVPYQDDNELLNGNKKMSIDSIVDFNAIRDNTSDTTANLQLASSSTFREVCSVAQNFGEFIPLIDKFLKLGEEVILLYEKAKHNKELCGFLLKRCNCAMAAVKDLDIRKTENTEFFSKKENLLLFKEFVECMTKIRKFVSRVSKLHKLLKYFAAYNIEQDFNDIIQEFDGYMRSLNFSFVVQTRDEISKIRNDIRQIKDMIYNVYSVPNDRQSLIEFSNRMSQLTIKNMNFQSATEDPELEVNEPLLDGKQYHKTHILTKKIEKRTLFSRCEEFCFKEFSNNSPPSPNQSQIEIRRQVNILKELKDSDHIIRFFGVAHEDSKYYLVTEWMEYGNLHEYYTNYKEMIDWSTKIKFALNICRGVAYLHECKILHHDIQSTNILVNSDRKVKIANFGLSKKFSDITRNITHNLENIRYMAPEKLTDSNDNVNNNHNANNNQIVSVSNNHDVNNNHNVSNNHNHNVSNNHNHNVSNNHNHNVRSNNHNHNVSNNHNHNVSNNLNAKKKKVPYDSKCEIYSVGTLLWEIAELKKPHSDLNKAEMLVSIRRRVSERYSLPFSDDVPVEWRYVVGRAMEYEPTWRLNITDICRDFYNLSKKYQHKSNSYDSSIFNFEFAEGFDEPILIDDDDDDPSNQNTTITILSVDNAIREHKSMNGNKKLAWDSFKFHSLTNLEAKYWLGYYYFHDKEIPELQQIDKKERIKTAVEIFKETADKGNPSAQLRYGICLWQGDGVATNSFEALRYLKLAAESGNSAAMYIVGKAYWSGGNGIEKNKKLGAEYLRKAAYKNHPKAKEMCTENRLI</sequence>
<evidence type="ECO:0000259" key="2">
    <source>
        <dbReference type="PROSITE" id="PS50011"/>
    </source>
</evidence>
<dbReference type="SMART" id="SM00671">
    <property type="entry name" value="SEL1"/>
    <property type="match status" value="3"/>
</dbReference>
<dbReference type="GO" id="GO:0004674">
    <property type="term" value="F:protein serine/threonine kinase activity"/>
    <property type="evidence" value="ECO:0007669"/>
    <property type="project" value="TreeGrafter"/>
</dbReference>
<dbReference type="Pfam" id="PF07714">
    <property type="entry name" value="PK_Tyr_Ser-Thr"/>
    <property type="match status" value="1"/>
</dbReference>
<protein>
    <submittedName>
        <fullName evidence="4">Kinase-like domain-containing protein</fullName>
    </submittedName>
</protein>
<dbReference type="SUPFAM" id="SSF81901">
    <property type="entry name" value="HCP-like"/>
    <property type="match status" value="1"/>
</dbReference>
<dbReference type="EMBL" id="BLAL01000283">
    <property type="protein sequence ID" value="GES99668.1"/>
    <property type="molecule type" value="Genomic_DNA"/>
</dbReference>
<feature type="region of interest" description="Disordered" evidence="1">
    <location>
        <begin position="560"/>
        <end position="608"/>
    </location>
</feature>
<dbReference type="Pfam" id="PF08238">
    <property type="entry name" value="Sel1"/>
    <property type="match status" value="3"/>
</dbReference>
<organism evidence="3 5">
    <name type="scientific">Rhizophagus clarus</name>
    <dbReference type="NCBI Taxonomy" id="94130"/>
    <lineage>
        <taxon>Eukaryota</taxon>
        <taxon>Fungi</taxon>
        <taxon>Fungi incertae sedis</taxon>
        <taxon>Mucoromycota</taxon>
        <taxon>Glomeromycotina</taxon>
        <taxon>Glomeromycetes</taxon>
        <taxon>Glomerales</taxon>
        <taxon>Glomeraceae</taxon>
        <taxon>Rhizophagus</taxon>
    </lineage>
</organism>
<dbReference type="InterPro" id="IPR051681">
    <property type="entry name" value="Ser/Thr_Kinases-Pseudokinases"/>
</dbReference>
<proteinExistence type="predicted"/>
<dbReference type="Gene3D" id="1.25.40.10">
    <property type="entry name" value="Tetratricopeptide repeat domain"/>
    <property type="match status" value="1"/>
</dbReference>
<dbReference type="InterPro" id="IPR000719">
    <property type="entry name" value="Prot_kinase_dom"/>
</dbReference>
<accession>A0A2Z6QXM7</accession>
<dbReference type="PANTHER" id="PTHR44329">
    <property type="entry name" value="SERINE/THREONINE-PROTEIN KINASE TNNI3K-RELATED"/>
    <property type="match status" value="1"/>
</dbReference>
<dbReference type="InterPro" id="IPR006597">
    <property type="entry name" value="Sel1-like"/>
</dbReference>
<evidence type="ECO:0000313" key="5">
    <source>
        <dbReference type="Proteomes" id="UP000247702"/>
    </source>
</evidence>
<keyword evidence="4" id="KW-0808">Transferase</keyword>
<feature type="compositionally biased region" description="Low complexity" evidence="1">
    <location>
        <begin position="560"/>
        <end position="603"/>
    </location>
</feature>
<comment type="caution">
    <text evidence="3">The sequence shown here is derived from an EMBL/GenBank/DDBJ whole genome shotgun (WGS) entry which is preliminary data.</text>
</comment>
<dbReference type="Proteomes" id="UP000247702">
    <property type="component" value="Unassembled WGS sequence"/>
</dbReference>
<keyword evidence="4" id="KW-0418">Kinase</keyword>
<dbReference type="InterPro" id="IPR011009">
    <property type="entry name" value="Kinase-like_dom_sf"/>
</dbReference>